<dbReference type="Proteomes" id="UP001482620">
    <property type="component" value="Unassembled WGS sequence"/>
</dbReference>
<protein>
    <submittedName>
        <fullName evidence="2">Uncharacterized protein</fullName>
    </submittedName>
</protein>
<keyword evidence="1" id="KW-0812">Transmembrane</keyword>
<evidence type="ECO:0000313" key="3">
    <source>
        <dbReference type="Proteomes" id="UP001482620"/>
    </source>
</evidence>
<dbReference type="EMBL" id="JAHRIQ010040686">
    <property type="protein sequence ID" value="MEQ2234673.1"/>
    <property type="molecule type" value="Genomic_DNA"/>
</dbReference>
<feature type="transmembrane region" description="Helical" evidence="1">
    <location>
        <begin position="20"/>
        <end position="39"/>
    </location>
</feature>
<keyword evidence="1" id="KW-0472">Membrane</keyword>
<reference evidence="2 3" key="1">
    <citation type="submission" date="2021-06" db="EMBL/GenBank/DDBJ databases">
        <authorList>
            <person name="Palmer J.M."/>
        </authorList>
    </citation>
    <scope>NUCLEOTIDE SEQUENCE [LARGE SCALE GENOMIC DNA]</scope>
    <source>
        <strain evidence="3">if_2019</strain>
        <tissue evidence="2">Muscle</tissue>
    </source>
</reference>
<evidence type="ECO:0000313" key="2">
    <source>
        <dbReference type="EMBL" id="MEQ2234673.1"/>
    </source>
</evidence>
<comment type="caution">
    <text evidence="2">The sequence shown here is derived from an EMBL/GenBank/DDBJ whole genome shotgun (WGS) entry which is preliminary data.</text>
</comment>
<keyword evidence="3" id="KW-1185">Reference proteome</keyword>
<accession>A0ABV0TS07</accession>
<evidence type="ECO:0000256" key="1">
    <source>
        <dbReference type="SAM" id="Phobius"/>
    </source>
</evidence>
<keyword evidence="1" id="KW-1133">Transmembrane helix</keyword>
<gene>
    <name evidence="2" type="ORF">ILYODFUR_033897</name>
</gene>
<name>A0ABV0TS07_9TELE</name>
<sequence>MISFAADFRPLNQIPASTLCLFYGGCVILQIIAYTHIILRYTPAVSQTVYDGAQQTSIQSAVECRFYSLKLATPSHIALLWIVGNGRIFRHPVQAQKNKTIYYGLLKVHVSAAVCI</sequence>
<proteinExistence type="predicted"/>
<organism evidence="2 3">
    <name type="scientific">Ilyodon furcidens</name>
    <name type="common">goldbreast splitfin</name>
    <dbReference type="NCBI Taxonomy" id="33524"/>
    <lineage>
        <taxon>Eukaryota</taxon>
        <taxon>Metazoa</taxon>
        <taxon>Chordata</taxon>
        <taxon>Craniata</taxon>
        <taxon>Vertebrata</taxon>
        <taxon>Euteleostomi</taxon>
        <taxon>Actinopterygii</taxon>
        <taxon>Neopterygii</taxon>
        <taxon>Teleostei</taxon>
        <taxon>Neoteleostei</taxon>
        <taxon>Acanthomorphata</taxon>
        <taxon>Ovalentaria</taxon>
        <taxon>Atherinomorphae</taxon>
        <taxon>Cyprinodontiformes</taxon>
        <taxon>Goodeidae</taxon>
        <taxon>Ilyodon</taxon>
    </lineage>
</organism>